<dbReference type="Proteomes" id="UP000004471">
    <property type="component" value="Unassembled WGS sequence"/>
</dbReference>
<dbReference type="EMBL" id="AEAH01003684">
    <property type="protein sequence ID" value="EGH35489.1"/>
    <property type="molecule type" value="Genomic_DNA"/>
</dbReference>
<evidence type="ECO:0000313" key="2">
    <source>
        <dbReference type="Proteomes" id="UP000004471"/>
    </source>
</evidence>
<feature type="non-terminal residue" evidence="1">
    <location>
        <position position="1"/>
    </location>
</feature>
<dbReference type="Gene3D" id="3.30.559.10">
    <property type="entry name" value="Chloramphenicol acetyltransferase-like domain"/>
    <property type="match status" value="1"/>
</dbReference>
<dbReference type="SUPFAM" id="SSF52777">
    <property type="entry name" value="CoA-dependent acyltransferases"/>
    <property type="match status" value="1"/>
</dbReference>
<dbReference type="InterPro" id="IPR023213">
    <property type="entry name" value="CAT-like_dom_sf"/>
</dbReference>
<protein>
    <recommendedName>
        <fullName evidence="3">Amino acid adenylation</fullName>
    </recommendedName>
</protein>
<sequence>RWLAMLLFHHLVNDATSLYAVLRELQAHLLGQHAALGQSVPYRNYV</sequence>
<accession>F3FZ47</accession>
<gene>
    <name evidence="1" type="ORF">PSYJA_43331</name>
</gene>
<evidence type="ECO:0000313" key="1">
    <source>
        <dbReference type="EMBL" id="EGH35489.1"/>
    </source>
</evidence>
<name>F3FZ47_PSESX</name>
<proteinExistence type="predicted"/>
<dbReference type="AlphaFoldDB" id="F3FZ47"/>
<comment type="caution">
    <text evidence="1">The sequence shown here is derived from an EMBL/GenBank/DDBJ whole genome shotgun (WGS) entry which is preliminary data.</text>
</comment>
<reference evidence="1 2" key="1">
    <citation type="journal article" date="2011" name="PLoS Pathog.">
        <title>Dynamic evolution of pathogenicity revealed by sequencing and comparative genomics of 19 Pseudomonas syringae isolates.</title>
        <authorList>
            <person name="Baltrus D.A."/>
            <person name="Nishimura M.T."/>
            <person name="Romanchuk A."/>
            <person name="Chang J.H."/>
            <person name="Mukhtar M.S."/>
            <person name="Cherkis K."/>
            <person name="Roach J."/>
            <person name="Grant S.R."/>
            <person name="Jones C.D."/>
            <person name="Dangl J.L."/>
        </authorList>
    </citation>
    <scope>NUCLEOTIDE SEQUENCE [LARGE SCALE GENOMIC DNA]</scope>
    <source>
        <strain evidence="2">M301072PT</strain>
    </source>
</reference>
<feature type="non-terminal residue" evidence="1">
    <location>
        <position position="46"/>
    </location>
</feature>
<organism evidence="1 2">
    <name type="scientific">Pseudomonas syringae pv. japonica str. M301072</name>
    <dbReference type="NCBI Taxonomy" id="629262"/>
    <lineage>
        <taxon>Bacteria</taxon>
        <taxon>Pseudomonadati</taxon>
        <taxon>Pseudomonadota</taxon>
        <taxon>Gammaproteobacteria</taxon>
        <taxon>Pseudomonadales</taxon>
        <taxon>Pseudomonadaceae</taxon>
        <taxon>Pseudomonas</taxon>
        <taxon>Pseudomonas syringae</taxon>
    </lineage>
</organism>
<evidence type="ECO:0008006" key="3">
    <source>
        <dbReference type="Google" id="ProtNLM"/>
    </source>
</evidence>